<keyword evidence="2" id="KW-1185">Reference proteome</keyword>
<evidence type="ECO:0000313" key="1">
    <source>
        <dbReference type="EMBL" id="TSB48546.1"/>
    </source>
</evidence>
<name>A0A554A4E3_9BACI</name>
<reference evidence="1 2" key="1">
    <citation type="submission" date="2019-07" db="EMBL/GenBank/DDBJ databases">
        <authorList>
            <person name="Park Y.J."/>
            <person name="Jeong S.E."/>
            <person name="Jung H.S."/>
        </authorList>
    </citation>
    <scope>NUCLEOTIDE SEQUENCE [LARGE SCALE GENOMIC DNA]</scope>
    <source>
        <strain evidence="2">P16(2019)</strain>
    </source>
</reference>
<protein>
    <submittedName>
        <fullName evidence="1">Uncharacterized protein</fullName>
    </submittedName>
</protein>
<accession>A0A554A4E3</accession>
<organism evidence="1 2">
    <name type="scientific">Alkalicoccobacillus porphyridii</name>
    <dbReference type="NCBI Taxonomy" id="2597270"/>
    <lineage>
        <taxon>Bacteria</taxon>
        <taxon>Bacillati</taxon>
        <taxon>Bacillota</taxon>
        <taxon>Bacilli</taxon>
        <taxon>Bacillales</taxon>
        <taxon>Bacillaceae</taxon>
        <taxon>Alkalicoccobacillus</taxon>
    </lineage>
</organism>
<comment type="caution">
    <text evidence="1">The sequence shown here is derived from an EMBL/GenBank/DDBJ whole genome shotgun (WGS) entry which is preliminary data.</text>
</comment>
<evidence type="ECO:0000313" key="2">
    <source>
        <dbReference type="Proteomes" id="UP000318521"/>
    </source>
</evidence>
<dbReference type="Proteomes" id="UP000318521">
    <property type="component" value="Unassembled WGS sequence"/>
</dbReference>
<sequence length="219" mass="25587">MKKKVSLAVLSIIIVVGSYFVIREFTQTGVTALDDSFTREFLDEDVEVGDGFYFYEARNGKYTMWLSEDYFIVQEPTLFYSKDQLENINLEHNNNSTEIRKSIKLQYRGRNYDHTETAYRDFEELSDIYSFENQHEVIEDGDRLIYFGSSNQWNDGGNIVTRDSGEYDPNRYFALVSTVNGSQYATIQYGIYYDGEACGLNQNEEEQFFQGLLLNIRFN</sequence>
<proteinExistence type="predicted"/>
<dbReference type="AlphaFoldDB" id="A0A554A4E3"/>
<dbReference type="EMBL" id="VLXZ01000001">
    <property type="protein sequence ID" value="TSB48546.1"/>
    <property type="molecule type" value="Genomic_DNA"/>
</dbReference>
<gene>
    <name evidence="1" type="ORF">FN960_03050</name>
</gene>